<dbReference type="InterPro" id="IPR036045">
    <property type="entry name" value="Sec1-like_sf"/>
</dbReference>
<protein>
    <recommendedName>
        <fullName evidence="4">Vacuolar protein sorting-associated protein 33B</fullName>
    </recommendedName>
</protein>
<dbReference type="GO" id="GO:0016192">
    <property type="term" value="P:vesicle-mediated transport"/>
    <property type="evidence" value="ECO:0007669"/>
    <property type="project" value="InterPro"/>
</dbReference>
<dbReference type="SUPFAM" id="SSF56815">
    <property type="entry name" value="Sec1/munc18-like (SM) proteins"/>
    <property type="match status" value="1"/>
</dbReference>
<accession>A0A1I8NSV3</accession>
<dbReference type="Pfam" id="PF00995">
    <property type="entry name" value="Sec1"/>
    <property type="match status" value="1"/>
</dbReference>
<gene>
    <name evidence="2" type="primary">106086777</name>
</gene>
<reference evidence="2" key="1">
    <citation type="submission" date="2020-05" db="UniProtKB">
        <authorList>
            <consortium name="EnsemblMetazoa"/>
        </authorList>
    </citation>
    <scope>IDENTIFICATION</scope>
    <source>
        <strain evidence="2">USDA</strain>
    </source>
</reference>
<dbReference type="Gene3D" id="1.25.40.850">
    <property type="match status" value="1"/>
</dbReference>
<dbReference type="OrthoDB" id="10262528at2759"/>
<dbReference type="AlphaFoldDB" id="A0A1I8NSV3"/>
<evidence type="ECO:0008006" key="4">
    <source>
        <dbReference type="Google" id="ProtNLM"/>
    </source>
</evidence>
<organism evidence="2 3">
    <name type="scientific">Stomoxys calcitrans</name>
    <name type="common">Stable fly</name>
    <name type="synonym">Conops calcitrans</name>
    <dbReference type="NCBI Taxonomy" id="35570"/>
    <lineage>
        <taxon>Eukaryota</taxon>
        <taxon>Metazoa</taxon>
        <taxon>Ecdysozoa</taxon>
        <taxon>Arthropoda</taxon>
        <taxon>Hexapoda</taxon>
        <taxon>Insecta</taxon>
        <taxon>Pterygota</taxon>
        <taxon>Neoptera</taxon>
        <taxon>Endopterygota</taxon>
        <taxon>Diptera</taxon>
        <taxon>Brachycera</taxon>
        <taxon>Muscomorpha</taxon>
        <taxon>Muscoidea</taxon>
        <taxon>Muscidae</taxon>
        <taxon>Stomoxys</taxon>
    </lineage>
</organism>
<dbReference type="STRING" id="35570.A0A1I8NSV3"/>
<dbReference type="Proteomes" id="UP000095300">
    <property type="component" value="Unassembled WGS sequence"/>
</dbReference>
<comment type="similarity">
    <text evidence="1">Belongs to the STXBP/unc-18/SEC1 family.</text>
</comment>
<evidence type="ECO:0000313" key="2">
    <source>
        <dbReference type="EnsemblMetazoa" id="SCAU001720-PA"/>
    </source>
</evidence>
<sequence>MQSSTLDKKLQGFQLIAQEKLQAILCSIPGKKDLIIEPNLIKPLEHICAASWLKLKGIQRIFKLDASNAITRSPDQVQLYMIRSELATFGRVMEQIKLIRNTETSIGAWSEDATFKYYHVICVPSCFAYFMQMLEHEGLYGIVGLHRYNWDFIHLDEGVLSMEVPNVFSSVYTRADCCLLPSISQSLRVLHILCGRPDFILTYGVHSENILKMLNNLGPLPKNSSEQKDIDFAAMLIIDRDKDYASPLLTPAIYAGLLTEVFSTNAGILELDLSKNKIKQQKLSIFLIPPKREKEKTTGSNAPSKNVKPTTIRLSGAHDEIYAENRYKHFSAASSQIRQQAKSISMELHKLNNMKLEEMHDYVNRKLPKVTELKTKLLRHLNASEKVIEMLGNNYRRVQSLEEDILNNVSRKKIIGDIDELLTTDGQKYNTLRLLCLLHVCAGITTDELTQFVRNYCNYFGLKYLPIFQNLAQVGLLPAITEEGGLAGFTSSTPLNKTATKLLSNIPLNIQKFQQTPFQANANRLKLMVSTAGADEMDNISVASASSSSVSTTASNATVNSLTCPSYVFNRVYIPLIAQLSAFLLKSTSMEDFTSKLSMIDNIQING</sequence>
<proteinExistence type="inferred from homology"/>
<dbReference type="InterPro" id="IPR043154">
    <property type="entry name" value="Sec-1-like_dom1"/>
</dbReference>
<dbReference type="Gene3D" id="3.90.830.10">
    <property type="entry name" value="Syntaxin Binding Protein 1, Chain A, domain 2"/>
    <property type="match status" value="1"/>
</dbReference>
<dbReference type="InterPro" id="IPR043127">
    <property type="entry name" value="Sec-1-like_dom3a"/>
</dbReference>
<dbReference type="Gene3D" id="3.40.50.2060">
    <property type="match status" value="1"/>
</dbReference>
<evidence type="ECO:0000256" key="1">
    <source>
        <dbReference type="ARBA" id="ARBA00009884"/>
    </source>
</evidence>
<dbReference type="KEGG" id="scac:106086777"/>
<evidence type="ECO:0000313" key="3">
    <source>
        <dbReference type="Proteomes" id="UP000095300"/>
    </source>
</evidence>
<dbReference type="InterPro" id="IPR001619">
    <property type="entry name" value="Sec1-like"/>
</dbReference>
<dbReference type="PANTHER" id="PTHR11679">
    <property type="entry name" value="VESICLE PROTEIN SORTING-ASSOCIATED"/>
    <property type="match status" value="1"/>
</dbReference>
<keyword evidence="3" id="KW-1185">Reference proteome</keyword>
<name>A0A1I8NSV3_STOCA</name>
<dbReference type="VEuPathDB" id="VectorBase:SCAU001720"/>
<dbReference type="EnsemblMetazoa" id="SCAU001720-RA">
    <property type="protein sequence ID" value="SCAU001720-PA"/>
    <property type="gene ID" value="SCAU001720"/>
</dbReference>
<dbReference type="InterPro" id="IPR043155">
    <property type="entry name" value="VPS33_dom3b"/>
</dbReference>